<sequence>MRIFGSVFHRIFKVVANNPDRLFKVQQGWLKFGYKHLDISAASWVIRRPEWLMTQSQTQRTPLEPPLESSASDSVGISERIIRRYKALIAENEASQDLIPESSMWGVLRLEHYSELCQLVESGNTELLASYCSNIFRTDAVNGYSYGTTFNTSAFRWAYLPVAIELSVVTLAESLGILRAETHEQGQVAYWRLKFTEEQLMDRLEAHFGFRIEAPRCGDPRGIMFGGRFLSRETCSHLYSAHRMREIIGRQNPDGPLNVVEIGGGYGGTCYWLRKLLDGRIARYAIVDLPEAGLVQSYFLGSSAPESLVLGGEDLERADSPIQLIPYFELDKIDFQPNILINQDSMPEMPESEVERYLGWGAENLKGIFISFNQEAYSPWGGVPQVHVPTIAARHPAYRRVSRETSWDRRGYVEECYVVQ</sequence>
<evidence type="ECO:0000313" key="1">
    <source>
        <dbReference type="EMBL" id="SED26124.1"/>
    </source>
</evidence>
<name>A0A1H4Z9J3_9PSED</name>
<evidence type="ECO:0000313" key="2">
    <source>
        <dbReference type="Proteomes" id="UP000182179"/>
    </source>
</evidence>
<keyword evidence="2" id="KW-1185">Reference proteome</keyword>
<comment type="caution">
    <text evidence="1">The sequence shown here is derived from an EMBL/GenBank/DDBJ whole genome shotgun (WGS) entry which is preliminary data.</text>
</comment>
<protein>
    <submittedName>
        <fullName evidence="1">Sugar O-methyltransferase</fullName>
    </submittedName>
</protein>
<gene>
    <name evidence="1" type="ORF">SAMN04515675_0467</name>
</gene>
<dbReference type="NCBIfam" id="TIGR04371">
    <property type="entry name" value="methyltran_NanM"/>
    <property type="match status" value="1"/>
</dbReference>
<dbReference type="Proteomes" id="UP000182179">
    <property type="component" value="Unassembled WGS sequence"/>
</dbReference>
<reference evidence="1 2" key="1">
    <citation type="submission" date="2016-10" db="EMBL/GenBank/DDBJ databases">
        <authorList>
            <person name="Varghese N."/>
            <person name="Submissions S."/>
        </authorList>
    </citation>
    <scope>NUCLEOTIDE SEQUENCE [LARGE SCALE GENOMIC DNA]</scope>
    <source>
        <strain evidence="1 2">BS2773</strain>
    </source>
</reference>
<proteinExistence type="predicted"/>
<accession>A0A1H4Z9J3</accession>
<organism evidence="1 2">
    <name type="scientific">Pseudomonas costantinii</name>
    <dbReference type="NCBI Taxonomy" id="168469"/>
    <lineage>
        <taxon>Bacteria</taxon>
        <taxon>Pseudomonadati</taxon>
        <taxon>Pseudomonadota</taxon>
        <taxon>Gammaproteobacteria</taxon>
        <taxon>Pseudomonadales</taxon>
        <taxon>Pseudomonadaceae</taxon>
        <taxon>Pseudomonas</taxon>
    </lineage>
</organism>
<dbReference type="InterPro" id="IPR030807">
    <property type="entry name" value="Methyltran_NanM"/>
</dbReference>
<dbReference type="RefSeq" id="WP_083374538.1">
    <property type="nucleotide sequence ID" value="NZ_FNTS01000002.1"/>
</dbReference>
<dbReference type="EMBL" id="FNTS01000002">
    <property type="protein sequence ID" value="SED26124.1"/>
    <property type="molecule type" value="Genomic_DNA"/>
</dbReference>